<reference evidence="1 2" key="1">
    <citation type="submission" date="2024-06" db="EMBL/GenBank/DDBJ databases">
        <title>Genomic Encyclopedia of Type Strains, Phase IV (KMG-IV): sequencing the most valuable type-strain genomes for metagenomic binning, comparative biology and taxonomic classification.</title>
        <authorList>
            <person name="Goeker M."/>
        </authorList>
    </citation>
    <scope>NUCLEOTIDE SEQUENCE [LARGE SCALE GENOMIC DNA]</scope>
    <source>
        <strain evidence="1 2">DSM 23520</strain>
    </source>
</reference>
<keyword evidence="1" id="KW-0808">Transferase</keyword>
<comment type="caution">
    <text evidence="1">The sequence shown here is derived from an EMBL/GenBank/DDBJ whole genome shotgun (WGS) entry which is preliminary data.</text>
</comment>
<keyword evidence="1" id="KW-0489">Methyltransferase</keyword>
<dbReference type="PIRSF" id="PIRSF018637">
    <property type="entry name" value="TrmK"/>
    <property type="match status" value="1"/>
</dbReference>
<proteinExistence type="predicted"/>
<dbReference type="PANTHER" id="PTHR38451">
    <property type="entry name" value="TRNA (ADENINE(22)-N(1))-METHYLTRANSFERASE"/>
    <property type="match status" value="1"/>
</dbReference>
<dbReference type="GO" id="GO:0032259">
    <property type="term" value="P:methylation"/>
    <property type="evidence" value="ECO:0007669"/>
    <property type="project" value="UniProtKB-KW"/>
</dbReference>
<dbReference type="Gene3D" id="3.40.50.150">
    <property type="entry name" value="Vaccinia Virus protein VP39"/>
    <property type="match status" value="1"/>
</dbReference>
<dbReference type="InterPro" id="IPR029063">
    <property type="entry name" value="SAM-dependent_MTases_sf"/>
</dbReference>
<dbReference type="PANTHER" id="PTHR38451:SF1">
    <property type="entry name" value="TRNA (ADENINE(22)-N(1))-METHYLTRANSFERASE"/>
    <property type="match status" value="1"/>
</dbReference>
<dbReference type="RefSeq" id="WP_354219029.1">
    <property type="nucleotide sequence ID" value="NZ_JBEPMX010000002.1"/>
</dbReference>
<name>A0ABV2KS74_9BACI</name>
<dbReference type="Proteomes" id="UP001549167">
    <property type="component" value="Unassembled WGS sequence"/>
</dbReference>
<keyword evidence="2" id="KW-1185">Reference proteome</keyword>
<protein>
    <submittedName>
        <fullName evidence="1">tRNA (Adenine22-N1)-methyltransferase</fullName>
        <ecNumber evidence="1">2.1.1.217</ecNumber>
    </submittedName>
</protein>
<gene>
    <name evidence="1" type="ORF">ABID56_000518</name>
</gene>
<dbReference type="Gene3D" id="1.10.287.1890">
    <property type="match status" value="1"/>
</dbReference>
<dbReference type="InterPro" id="IPR006901">
    <property type="entry name" value="TrmK"/>
</dbReference>
<dbReference type="EC" id="2.1.1.217" evidence="1"/>
<dbReference type="Pfam" id="PF04816">
    <property type="entry name" value="TrmK"/>
    <property type="match status" value="1"/>
</dbReference>
<sequence>MKQSVLSQRLTQVKQLIPHDTKVLADIGSDHAQLPCYICLERPSMKAIAGEVNEGPKQAAINQVTQFGLSDQIDVRLGDGLSVIERGEADCITIAGMGGSLISSILTDGQDKLSGDELLILQPNIDANLIRRFAVDNQFVINYETVLQEDGYYYEILVLTKSAQPVNYTERELYLGPLMLQQPNQAFREKWSSVYQNQQDIIQNMKQAKVPNQEKIEQFEQELHWIKEALS</sequence>
<evidence type="ECO:0000313" key="2">
    <source>
        <dbReference type="Proteomes" id="UP001549167"/>
    </source>
</evidence>
<dbReference type="GO" id="GO:0160105">
    <property type="term" value="F:tRNA (adenine(22)-N1)-methyltransferase activity"/>
    <property type="evidence" value="ECO:0007669"/>
    <property type="project" value="UniProtKB-EC"/>
</dbReference>
<evidence type="ECO:0000313" key="1">
    <source>
        <dbReference type="EMBL" id="MET3682437.1"/>
    </source>
</evidence>
<accession>A0ABV2KS74</accession>
<dbReference type="EMBL" id="JBEPMX010000002">
    <property type="protein sequence ID" value="MET3682437.1"/>
    <property type="molecule type" value="Genomic_DNA"/>
</dbReference>
<organism evidence="1 2">
    <name type="scientific">Alkalibacillus flavidus</name>
    <dbReference type="NCBI Taxonomy" id="546021"/>
    <lineage>
        <taxon>Bacteria</taxon>
        <taxon>Bacillati</taxon>
        <taxon>Bacillota</taxon>
        <taxon>Bacilli</taxon>
        <taxon>Bacillales</taxon>
        <taxon>Bacillaceae</taxon>
        <taxon>Alkalibacillus</taxon>
    </lineage>
</organism>
<dbReference type="SUPFAM" id="SSF53335">
    <property type="entry name" value="S-adenosyl-L-methionine-dependent methyltransferases"/>
    <property type="match status" value="1"/>
</dbReference>